<dbReference type="EMBL" id="BQXS01011854">
    <property type="protein sequence ID" value="GKT17499.1"/>
    <property type="molecule type" value="Genomic_DNA"/>
</dbReference>
<protein>
    <submittedName>
        <fullName evidence="2">Uncharacterized protein</fullName>
    </submittedName>
</protein>
<feature type="compositionally biased region" description="Low complexity" evidence="1">
    <location>
        <begin position="293"/>
        <end position="308"/>
    </location>
</feature>
<comment type="caution">
    <text evidence="2">The sequence shown here is derived from an EMBL/GenBank/DDBJ whole genome shotgun (WGS) entry which is preliminary data.</text>
</comment>
<reference evidence="2" key="1">
    <citation type="submission" date="2022-03" db="EMBL/GenBank/DDBJ databases">
        <title>Draft genome sequence of Aduncisulcus paluster, a free-living microaerophilic Fornicata.</title>
        <authorList>
            <person name="Yuyama I."/>
            <person name="Kume K."/>
            <person name="Tamura T."/>
            <person name="Inagaki Y."/>
            <person name="Hashimoto T."/>
        </authorList>
    </citation>
    <scope>NUCLEOTIDE SEQUENCE</scope>
    <source>
        <strain evidence="2">NY0171</strain>
    </source>
</reference>
<evidence type="ECO:0000313" key="2">
    <source>
        <dbReference type="EMBL" id="GKT17499.1"/>
    </source>
</evidence>
<proteinExistence type="predicted"/>
<gene>
    <name evidence="2" type="ORF">ADUPG1_011115</name>
</gene>
<sequence>MRNNCLSARIDGRLRELAVDEYIKHVFSVWSFNHSVATGEHSFVTDSSLFSYSTVDFSCIFLKFLKISSIDTRFQTIQSKASRLKDIRQIQLSHDKESAKSTSSSEIEYLRVFLSDAVESFTNDISMGQGRLQQLPASVFTINNIPQGVLFTSSPLFGSCCISDIFRRVCNCVLNWYSSEVKEIVRGCIIKNTTTIASSSFPLALPSNVVEDGSVLARYLQDTQKIFHEFAGSDPSFLCVLPSFFDYMSSLCKGVIKKAGLKPQSIPLYFPQHPSTSDEEGGSSPKKEEESPVDSFPTTSSTASLLSTQPLPLSSPLSPLGSFPSFLPSHFHIEEEEDDMFPRPASTGDIAALQSMAHQQQDTPYFASRFKFF</sequence>
<feature type="region of interest" description="Disordered" evidence="1">
    <location>
        <begin position="269"/>
        <end position="308"/>
    </location>
</feature>
<name>A0ABQ5JUE2_9EUKA</name>
<evidence type="ECO:0000256" key="1">
    <source>
        <dbReference type="SAM" id="MobiDB-lite"/>
    </source>
</evidence>
<dbReference type="Proteomes" id="UP001057375">
    <property type="component" value="Unassembled WGS sequence"/>
</dbReference>
<organism evidence="2 3">
    <name type="scientific">Aduncisulcus paluster</name>
    <dbReference type="NCBI Taxonomy" id="2918883"/>
    <lineage>
        <taxon>Eukaryota</taxon>
        <taxon>Metamonada</taxon>
        <taxon>Carpediemonas-like organisms</taxon>
        <taxon>Aduncisulcus</taxon>
    </lineage>
</organism>
<accession>A0ABQ5JUE2</accession>
<evidence type="ECO:0000313" key="3">
    <source>
        <dbReference type="Proteomes" id="UP001057375"/>
    </source>
</evidence>
<keyword evidence="3" id="KW-1185">Reference proteome</keyword>